<evidence type="ECO:0000313" key="2">
    <source>
        <dbReference type="Proteomes" id="UP000747542"/>
    </source>
</evidence>
<evidence type="ECO:0000313" key="1">
    <source>
        <dbReference type="EMBL" id="KAG7171057.1"/>
    </source>
</evidence>
<name>A0A8J5KAG0_HOMAM</name>
<comment type="caution">
    <text evidence="1">The sequence shown here is derived from an EMBL/GenBank/DDBJ whole genome shotgun (WGS) entry which is preliminary data.</text>
</comment>
<accession>A0A8J5KAG0</accession>
<feature type="non-terminal residue" evidence="1">
    <location>
        <position position="110"/>
    </location>
</feature>
<dbReference type="AlphaFoldDB" id="A0A8J5KAG0"/>
<dbReference type="EMBL" id="JAHLQT010012946">
    <property type="protein sequence ID" value="KAG7171057.1"/>
    <property type="molecule type" value="Genomic_DNA"/>
</dbReference>
<gene>
    <name evidence="1" type="ORF">Hamer_G013846</name>
</gene>
<dbReference type="Proteomes" id="UP000747542">
    <property type="component" value="Unassembled WGS sequence"/>
</dbReference>
<sequence length="110" mass="12090">MVSQYEFVGDPLEEVVGAEVCRASSYLCQLETPEATGVSARALELIVAITSRTPTLQDFPGILPGFVNLWRLCSAYVVTGHLRGPHPMYKDPMQLPSYGIVTSSWESLDK</sequence>
<protein>
    <submittedName>
        <fullName evidence="1">Uncharacterized protein</fullName>
    </submittedName>
</protein>
<organism evidence="1 2">
    <name type="scientific">Homarus americanus</name>
    <name type="common">American lobster</name>
    <dbReference type="NCBI Taxonomy" id="6706"/>
    <lineage>
        <taxon>Eukaryota</taxon>
        <taxon>Metazoa</taxon>
        <taxon>Ecdysozoa</taxon>
        <taxon>Arthropoda</taxon>
        <taxon>Crustacea</taxon>
        <taxon>Multicrustacea</taxon>
        <taxon>Malacostraca</taxon>
        <taxon>Eumalacostraca</taxon>
        <taxon>Eucarida</taxon>
        <taxon>Decapoda</taxon>
        <taxon>Pleocyemata</taxon>
        <taxon>Astacidea</taxon>
        <taxon>Nephropoidea</taxon>
        <taxon>Nephropidae</taxon>
        <taxon>Homarus</taxon>
    </lineage>
</organism>
<keyword evidence="2" id="KW-1185">Reference proteome</keyword>
<reference evidence="1" key="1">
    <citation type="journal article" date="2021" name="Sci. Adv.">
        <title>The American lobster genome reveals insights on longevity, neural, and immune adaptations.</title>
        <authorList>
            <person name="Polinski J.M."/>
            <person name="Zimin A.V."/>
            <person name="Clark K.F."/>
            <person name="Kohn A.B."/>
            <person name="Sadowski N."/>
            <person name="Timp W."/>
            <person name="Ptitsyn A."/>
            <person name="Khanna P."/>
            <person name="Romanova D.Y."/>
            <person name="Williams P."/>
            <person name="Greenwood S.J."/>
            <person name="Moroz L.L."/>
            <person name="Walt D.R."/>
            <person name="Bodnar A.G."/>
        </authorList>
    </citation>
    <scope>NUCLEOTIDE SEQUENCE</scope>
    <source>
        <strain evidence="1">GMGI-L3</strain>
    </source>
</reference>
<proteinExistence type="predicted"/>